<evidence type="ECO:0000256" key="6">
    <source>
        <dbReference type="ARBA" id="ARBA00023136"/>
    </source>
</evidence>
<dbReference type="PANTHER" id="PTHR33778">
    <property type="entry name" value="PROTEIN MGTC"/>
    <property type="match status" value="1"/>
</dbReference>
<dbReference type="GO" id="GO:0005886">
    <property type="term" value="C:plasma membrane"/>
    <property type="evidence" value="ECO:0007669"/>
    <property type="project" value="UniProtKB-SubCell"/>
</dbReference>
<keyword evidence="6 7" id="KW-0472">Membrane</keyword>
<feature type="transmembrane region" description="Helical" evidence="7">
    <location>
        <begin position="6"/>
        <end position="26"/>
    </location>
</feature>
<dbReference type="Pfam" id="PF02308">
    <property type="entry name" value="MgtC"/>
    <property type="match status" value="1"/>
</dbReference>
<keyword evidence="5 7" id="KW-1133">Transmembrane helix</keyword>
<dbReference type="Proteomes" id="UP000782843">
    <property type="component" value="Unassembled WGS sequence"/>
</dbReference>
<comment type="subcellular location">
    <subcellularLocation>
        <location evidence="1">Cell membrane</location>
        <topology evidence="1">Multi-pass membrane protein</topology>
    </subcellularLocation>
</comment>
<dbReference type="PRINTS" id="PR01837">
    <property type="entry name" value="MGTCSAPBPROT"/>
</dbReference>
<feature type="transmembrane region" description="Helical" evidence="7">
    <location>
        <begin position="38"/>
        <end position="58"/>
    </location>
</feature>
<name>A0A955RHH7_9BACT</name>
<evidence type="ECO:0000259" key="8">
    <source>
        <dbReference type="Pfam" id="PF02308"/>
    </source>
</evidence>
<feature type="domain" description="MgtC/SapB/SrpB/YhiD N-terminal" evidence="8">
    <location>
        <begin position="14"/>
        <end position="140"/>
    </location>
</feature>
<evidence type="ECO:0000256" key="5">
    <source>
        <dbReference type="ARBA" id="ARBA00022989"/>
    </source>
</evidence>
<evidence type="ECO:0000256" key="4">
    <source>
        <dbReference type="ARBA" id="ARBA00022692"/>
    </source>
</evidence>
<dbReference type="EMBL" id="JAGQLG010000008">
    <property type="protein sequence ID" value="MCA9381823.1"/>
    <property type="molecule type" value="Genomic_DNA"/>
</dbReference>
<evidence type="ECO:0000256" key="1">
    <source>
        <dbReference type="ARBA" id="ARBA00004651"/>
    </source>
</evidence>
<comment type="similarity">
    <text evidence="2">Belongs to the MgtC/SapB family.</text>
</comment>
<dbReference type="PANTHER" id="PTHR33778:SF1">
    <property type="entry name" value="MAGNESIUM TRANSPORTER YHID-RELATED"/>
    <property type="match status" value="1"/>
</dbReference>
<keyword evidence="3" id="KW-1003">Cell membrane</keyword>
<dbReference type="InterPro" id="IPR049177">
    <property type="entry name" value="MgtC_SapB_SrpB_YhiD_N"/>
</dbReference>
<reference evidence="9" key="1">
    <citation type="submission" date="2020-04" db="EMBL/GenBank/DDBJ databases">
        <authorList>
            <person name="Zhang T."/>
        </authorList>
    </citation>
    <scope>NUCLEOTIDE SEQUENCE</scope>
    <source>
        <strain evidence="9">HKST-UBA10</strain>
    </source>
</reference>
<evidence type="ECO:0000313" key="10">
    <source>
        <dbReference type="Proteomes" id="UP000782843"/>
    </source>
</evidence>
<feature type="transmembrane region" description="Helical" evidence="7">
    <location>
        <begin position="96"/>
        <end position="114"/>
    </location>
</feature>
<evidence type="ECO:0000256" key="2">
    <source>
        <dbReference type="ARBA" id="ARBA00009298"/>
    </source>
</evidence>
<evidence type="ECO:0000256" key="3">
    <source>
        <dbReference type="ARBA" id="ARBA00022475"/>
    </source>
</evidence>
<accession>A0A955RHH7</accession>
<dbReference type="InterPro" id="IPR003416">
    <property type="entry name" value="MgtC/SapB/SrpB/YhiD_fam"/>
</dbReference>
<feature type="transmembrane region" description="Helical" evidence="7">
    <location>
        <begin position="120"/>
        <end position="139"/>
    </location>
</feature>
<proteinExistence type="inferred from homology"/>
<feature type="transmembrane region" description="Helical" evidence="7">
    <location>
        <begin position="70"/>
        <end position="89"/>
    </location>
</feature>
<evidence type="ECO:0000313" key="9">
    <source>
        <dbReference type="EMBL" id="MCA9381823.1"/>
    </source>
</evidence>
<keyword evidence="4 7" id="KW-0812">Transmembrane</keyword>
<organism evidence="9 10">
    <name type="scientific">Candidatus Dojkabacteria bacterium</name>
    <dbReference type="NCBI Taxonomy" id="2099670"/>
    <lineage>
        <taxon>Bacteria</taxon>
        <taxon>Candidatus Dojkabacteria</taxon>
    </lineage>
</organism>
<sequence>MIITPVDLTIIFKILLSALLSGMIGYEREHWHKPGGIRTYMLVGVGTTLFCIVSVEILNQFPDRIAMDPTRIAAAVIQGLGFIGAGMIIHKGRRAIGLTTAAGIWVTAAVAMSIAYGYYFYSVFTALLVFFSLVVIGNVSKKDKIRSIKGAEKQNRQDSDDDDDDSY</sequence>
<protein>
    <submittedName>
        <fullName evidence="9">MgtC/SapB family protein</fullName>
    </submittedName>
</protein>
<gene>
    <name evidence="9" type="ORF">KC660_00250</name>
</gene>
<comment type="caution">
    <text evidence="9">The sequence shown here is derived from an EMBL/GenBank/DDBJ whole genome shotgun (WGS) entry which is preliminary data.</text>
</comment>
<evidence type="ECO:0000256" key="7">
    <source>
        <dbReference type="SAM" id="Phobius"/>
    </source>
</evidence>
<dbReference type="AlphaFoldDB" id="A0A955RHH7"/>
<reference evidence="9" key="2">
    <citation type="journal article" date="2021" name="Microbiome">
        <title>Successional dynamics and alternative stable states in a saline activated sludge microbial community over 9 years.</title>
        <authorList>
            <person name="Wang Y."/>
            <person name="Ye J."/>
            <person name="Ju F."/>
            <person name="Liu L."/>
            <person name="Boyd J.A."/>
            <person name="Deng Y."/>
            <person name="Parks D.H."/>
            <person name="Jiang X."/>
            <person name="Yin X."/>
            <person name="Woodcroft B.J."/>
            <person name="Tyson G.W."/>
            <person name="Hugenholtz P."/>
            <person name="Polz M.F."/>
            <person name="Zhang T."/>
        </authorList>
    </citation>
    <scope>NUCLEOTIDE SEQUENCE</scope>
    <source>
        <strain evidence="9">HKST-UBA10</strain>
    </source>
</reference>